<dbReference type="InterPro" id="IPR027980">
    <property type="entry name" value="RACo_C"/>
</dbReference>
<dbReference type="InterPro" id="IPR012675">
    <property type="entry name" value="Beta-grasp_dom_sf"/>
</dbReference>
<accession>A0A4U1JBK1</accession>
<dbReference type="Pfam" id="PF00111">
    <property type="entry name" value="Fer2"/>
    <property type="match status" value="1"/>
</dbReference>
<evidence type="ECO:0000313" key="3">
    <source>
        <dbReference type="Proteomes" id="UP000309215"/>
    </source>
</evidence>
<dbReference type="InterPro" id="IPR042259">
    <property type="entry name" value="Raco-like_middle_sf"/>
</dbReference>
<dbReference type="Proteomes" id="UP000309215">
    <property type="component" value="Unassembled WGS sequence"/>
</dbReference>
<comment type="caution">
    <text evidence="2">The sequence shown here is derived from an EMBL/GenBank/DDBJ whole genome shotgun (WGS) entry which is preliminary data.</text>
</comment>
<proteinExistence type="predicted"/>
<evidence type="ECO:0000259" key="1">
    <source>
        <dbReference type="PROSITE" id="PS51085"/>
    </source>
</evidence>
<dbReference type="OrthoDB" id="9810588at2"/>
<dbReference type="PANTHER" id="PTHR42895:SF1">
    <property type="entry name" value="IRON-SULFUR CLUSTER PROTEIN"/>
    <property type="match status" value="1"/>
</dbReference>
<protein>
    <submittedName>
        <fullName evidence="2">DUF4445 domain-containing protein</fullName>
    </submittedName>
</protein>
<sequence length="532" mass="55840">MADGCGGCQGREGPQELASASMLVRATFEEPSSDGSPVRTIVSFHAGHSLLEVAHSRGIAINAPCGGRGSCGKCIVRVLAGNAPPTEEDRAVLSEGMLREGLRLSCRIRPRTPVTVEVQSRFDLRAAPAVTRLAAGELPKIVDAAVDLGSTSVQLRTIDPATGEVLGEASVLNRQVRRGHDVMTRLTHALQGKQAREELTEDARETLRLLEGAARGRIFPEDGAIRRWVVAANSAMTTLLWGADVTSLAEAPYTPPFFDERTGPAAELGLSGETLTTFPLLGSFVGGDTAAAVLATDLDRSGPPRMLIDIGTNTEIVLAHEGSLYASSTPAGPAFEGGNISVGMRAEPGAIVRIEVRDDGAIRPTTIGTVKAKGICGTGLLEVLGELVRAGIVAKDGAIASGADRITLARGVDLLQMDIRELQLAKGALRAATKLLCMTAGIRDKDLARVAVAGAFGTHLRHDVAIRLGMLPEVDPSAVVAAGNASLEGATVFARDPEAARARLADVRSRVRHVELATRDDFQDVFVASLDF</sequence>
<dbReference type="Gene3D" id="3.10.20.30">
    <property type="match status" value="1"/>
</dbReference>
<dbReference type="SUPFAM" id="SSF54292">
    <property type="entry name" value="2Fe-2S ferredoxin-like"/>
    <property type="match status" value="1"/>
</dbReference>
<keyword evidence="3" id="KW-1185">Reference proteome</keyword>
<dbReference type="PROSITE" id="PS51085">
    <property type="entry name" value="2FE2S_FER_2"/>
    <property type="match status" value="1"/>
</dbReference>
<dbReference type="InterPro" id="IPR041414">
    <property type="entry name" value="Raco-like_middle"/>
</dbReference>
<dbReference type="Pfam" id="PF17651">
    <property type="entry name" value="Raco_middle"/>
    <property type="match status" value="1"/>
</dbReference>
<organism evidence="2 3">
    <name type="scientific">Polyangium fumosum</name>
    <dbReference type="NCBI Taxonomy" id="889272"/>
    <lineage>
        <taxon>Bacteria</taxon>
        <taxon>Pseudomonadati</taxon>
        <taxon>Myxococcota</taxon>
        <taxon>Polyangia</taxon>
        <taxon>Polyangiales</taxon>
        <taxon>Polyangiaceae</taxon>
        <taxon>Polyangium</taxon>
    </lineage>
</organism>
<dbReference type="CDD" id="cd00207">
    <property type="entry name" value="fer2"/>
    <property type="match status" value="1"/>
</dbReference>
<dbReference type="AlphaFoldDB" id="A0A4U1JBK1"/>
<gene>
    <name evidence="2" type="ORF">E8A74_18235</name>
</gene>
<dbReference type="InterPro" id="IPR001041">
    <property type="entry name" value="2Fe-2S_ferredoxin-type"/>
</dbReference>
<dbReference type="PANTHER" id="PTHR42895">
    <property type="entry name" value="IRON-SULFUR CLUSTER-BINDING PROTEIN-RELATED"/>
    <property type="match status" value="1"/>
</dbReference>
<evidence type="ECO:0000313" key="2">
    <source>
        <dbReference type="EMBL" id="TKD07384.1"/>
    </source>
</evidence>
<dbReference type="GO" id="GO:0051536">
    <property type="term" value="F:iron-sulfur cluster binding"/>
    <property type="evidence" value="ECO:0007669"/>
    <property type="project" value="InterPro"/>
</dbReference>
<name>A0A4U1JBK1_9BACT</name>
<dbReference type="InterPro" id="IPR036010">
    <property type="entry name" value="2Fe-2S_ferredoxin-like_sf"/>
</dbReference>
<dbReference type="Pfam" id="PF14574">
    <property type="entry name" value="RACo_C_ter"/>
    <property type="match status" value="1"/>
</dbReference>
<dbReference type="InterPro" id="IPR052911">
    <property type="entry name" value="Corrinoid_activation_enz"/>
</dbReference>
<dbReference type="Gene3D" id="3.30.420.480">
    <property type="entry name" value="Domain of unknown function (DUF4445)"/>
    <property type="match status" value="1"/>
</dbReference>
<reference evidence="2 3" key="1">
    <citation type="submission" date="2019-04" db="EMBL/GenBank/DDBJ databases">
        <authorList>
            <person name="Li Y."/>
            <person name="Wang J."/>
        </authorList>
    </citation>
    <scope>NUCLEOTIDE SEQUENCE [LARGE SCALE GENOMIC DNA]</scope>
    <source>
        <strain evidence="2 3">DSM 14668</strain>
    </source>
</reference>
<feature type="domain" description="2Fe-2S ferredoxin-type" evidence="1">
    <location>
        <begin position="24"/>
        <end position="122"/>
    </location>
</feature>
<dbReference type="EMBL" id="SSMQ01000017">
    <property type="protein sequence ID" value="TKD07384.1"/>
    <property type="molecule type" value="Genomic_DNA"/>
</dbReference>